<dbReference type="Gene3D" id="1.10.8.1040">
    <property type="match status" value="1"/>
</dbReference>
<keyword evidence="5 8" id="KW-0697">Rotamase</keyword>
<dbReference type="Proteomes" id="UP000186406">
    <property type="component" value="Unassembled WGS sequence"/>
</dbReference>
<reference evidence="11 12" key="1">
    <citation type="submission" date="2016-12" db="EMBL/GenBank/DDBJ databases">
        <authorList>
            <person name="Song W.-J."/>
            <person name="Kurnit D.M."/>
        </authorList>
    </citation>
    <scope>NUCLEOTIDE SEQUENCE [LARGE SCALE GENOMIC DNA]</scope>
    <source>
        <strain evidence="11 12">DSM 19599</strain>
    </source>
</reference>
<name>A0A1M7ZM67_9HYPH</name>
<dbReference type="InterPro" id="IPR046357">
    <property type="entry name" value="PPIase_dom_sf"/>
</dbReference>
<evidence type="ECO:0000256" key="3">
    <source>
        <dbReference type="ARBA" id="ARBA00013194"/>
    </source>
</evidence>
<dbReference type="OrthoDB" id="14196at2"/>
<dbReference type="PROSITE" id="PS50198">
    <property type="entry name" value="PPIC_PPIASE_2"/>
    <property type="match status" value="1"/>
</dbReference>
<feature type="domain" description="PpiC" evidence="10">
    <location>
        <begin position="157"/>
        <end position="248"/>
    </location>
</feature>
<keyword evidence="8 11" id="KW-0413">Isomerase</keyword>
<evidence type="ECO:0000256" key="6">
    <source>
        <dbReference type="ARBA" id="ARBA00030642"/>
    </source>
</evidence>
<evidence type="ECO:0000256" key="2">
    <source>
        <dbReference type="ARBA" id="ARBA00007656"/>
    </source>
</evidence>
<evidence type="ECO:0000256" key="9">
    <source>
        <dbReference type="SAM" id="SignalP"/>
    </source>
</evidence>
<dbReference type="SUPFAM" id="SSF54534">
    <property type="entry name" value="FKBP-like"/>
    <property type="match status" value="1"/>
</dbReference>
<dbReference type="EC" id="5.2.1.8" evidence="3"/>
<evidence type="ECO:0000313" key="12">
    <source>
        <dbReference type="Proteomes" id="UP000186406"/>
    </source>
</evidence>
<comment type="similarity">
    <text evidence="2">Belongs to the PpiC/parvulin rotamase family.</text>
</comment>
<evidence type="ECO:0000256" key="5">
    <source>
        <dbReference type="ARBA" id="ARBA00023110"/>
    </source>
</evidence>
<dbReference type="GO" id="GO:0003755">
    <property type="term" value="F:peptidyl-prolyl cis-trans isomerase activity"/>
    <property type="evidence" value="ECO:0007669"/>
    <property type="project" value="UniProtKB-KW"/>
</dbReference>
<proteinExistence type="inferred from homology"/>
<comment type="catalytic activity">
    <reaction evidence="1">
        <text>[protein]-peptidylproline (omega=180) = [protein]-peptidylproline (omega=0)</text>
        <dbReference type="Rhea" id="RHEA:16237"/>
        <dbReference type="Rhea" id="RHEA-COMP:10747"/>
        <dbReference type="Rhea" id="RHEA-COMP:10748"/>
        <dbReference type="ChEBI" id="CHEBI:83833"/>
        <dbReference type="ChEBI" id="CHEBI:83834"/>
        <dbReference type="EC" id="5.2.1.8"/>
    </reaction>
</comment>
<dbReference type="InterPro" id="IPR000297">
    <property type="entry name" value="PPIase_PpiC"/>
</dbReference>
<accession>A0A1M7ZM67</accession>
<dbReference type="Pfam" id="PF13616">
    <property type="entry name" value="Rotamase_3"/>
    <property type="match status" value="1"/>
</dbReference>
<keyword evidence="9" id="KW-0732">Signal</keyword>
<dbReference type="InterPro" id="IPR050245">
    <property type="entry name" value="PrsA_foldase"/>
</dbReference>
<dbReference type="RefSeq" id="WP_073629409.1">
    <property type="nucleotide sequence ID" value="NZ_FRXO01000005.1"/>
</dbReference>
<evidence type="ECO:0000313" key="11">
    <source>
        <dbReference type="EMBL" id="SHO65977.1"/>
    </source>
</evidence>
<feature type="signal peptide" evidence="9">
    <location>
        <begin position="1"/>
        <end position="32"/>
    </location>
</feature>
<dbReference type="PANTHER" id="PTHR47245:SF2">
    <property type="entry name" value="PEPTIDYL-PROLYL CIS-TRANS ISOMERASE HP_0175-RELATED"/>
    <property type="match status" value="1"/>
</dbReference>
<evidence type="ECO:0000256" key="8">
    <source>
        <dbReference type="PROSITE-ProRule" id="PRU00278"/>
    </source>
</evidence>
<feature type="chain" id="PRO_5013291827" description="Parvulin-like PPIase" evidence="9">
    <location>
        <begin position="33"/>
        <end position="307"/>
    </location>
</feature>
<dbReference type="AlphaFoldDB" id="A0A1M7ZM67"/>
<dbReference type="PANTHER" id="PTHR47245">
    <property type="entry name" value="PEPTIDYLPROLYL ISOMERASE"/>
    <property type="match status" value="1"/>
</dbReference>
<dbReference type="Gene3D" id="3.10.50.40">
    <property type="match status" value="1"/>
</dbReference>
<evidence type="ECO:0000256" key="4">
    <source>
        <dbReference type="ARBA" id="ARBA00018370"/>
    </source>
</evidence>
<dbReference type="STRING" id="1123029.SAMN02745172_02626"/>
<dbReference type="EMBL" id="FRXO01000005">
    <property type="protein sequence ID" value="SHO65977.1"/>
    <property type="molecule type" value="Genomic_DNA"/>
</dbReference>
<gene>
    <name evidence="11" type="ORF">SAMN02745172_02626</name>
</gene>
<organism evidence="11 12">
    <name type="scientific">Pseudoxanthobacter soli DSM 19599</name>
    <dbReference type="NCBI Taxonomy" id="1123029"/>
    <lineage>
        <taxon>Bacteria</taxon>
        <taxon>Pseudomonadati</taxon>
        <taxon>Pseudomonadota</taxon>
        <taxon>Alphaproteobacteria</taxon>
        <taxon>Hyphomicrobiales</taxon>
        <taxon>Segnochrobactraceae</taxon>
        <taxon>Pseudoxanthobacter</taxon>
    </lineage>
</organism>
<protein>
    <recommendedName>
        <fullName evidence="4">Parvulin-like PPIase</fullName>
        <ecNumber evidence="3">5.2.1.8</ecNumber>
    </recommendedName>
    <alternativeName>
        <fullName evidence="6">Peptidyl-prolyl cis-trans isomerase plp</fullName>
    </alternativeName>
    <alternativeName>
        <fullName evidence="7">Rotamase plp</fullName>
    </alternativeName>
</protein>
<sequence length="307" mass="33166">MSFTPSFRDAARSLAAALLVTTTLGAAVPALAQSETPAPAAAAEKKSPDTVVATVNGAKITEADLGFVSEDFSDQLARIPEADRRHVLTDVLIDMQLIAQAGQKAGIDKTDAFQQRIDYLRTRALRNAYISEDVSNSVTDAEVKARYDAEIAKLPKQQEIHARHILVKTKAEAEEIIKELKKGADFATIAKEKSIDTGSGKQGGDLGYFVEGQMVKPFEQAAVALQVGKITDQPVETEFGWHVIKVEDKREKAPPSFDEVKGQIHELLLREKFETVLADLKKNAKIDIIDASAKPPAAPAAPATPAQ</sequence>
<evidence type="ECO:0000256" key="1">
    <source>
        <dbReference type="ARBA" id="ARBA00000971"/>
    </source>
</evidence>
<keyword evidence="12" id="KW-1185">Reference proteome</keyword>
<evidence type="ECO:0000256" key="7">
    <source>
        <dbReference type="ARBA" id="ARBA00031484"/>
    </source>
</evidence>
<evidence type="ECO:0000259" key="10">
    <source>
        <dbReference type="PROSITE" id="PS50198"/>
    </source>
</evidence>